<evidence type="ECO:0000256" key="3">
    <source>
        <dbReference type="ARBA" id="ARBA00023163"/>
    </source>
</evidence>
<dbReference type="GO" id="GO:0003700">
    <property type="term" value="F:DNA-binding transcription factor activity"/>
    <property type="evidence" value="ECO:0007669"/>
    <property type="project" value="TreeGrafter"/>
</dbReference>
<keyword evidence="3" id="KW-0804">Transcription</keyword>
<evidence type="ECO:0000313" key="6">
    <source>
        <dbReference type="Proteomes" id="UP000184346"/>
    </source>
</evidence>
<dbReference type="Pfam" id="PF03466">
    <property type="entry name" value="LysR_substrate"/>
    <property type="match status" value="1"/>
</dbReference>
<name>A0A1M4ZYR0_9GAMM</name>
<keyword evidence="2" id="KW-0238">DNA-binding</keyword>
<dbReference type="STRING" id="1121942.SAMN02745148_02112"/>
<keyword evidence="1" id="KW-0805">Transcription regulation</keyword>
<dbReference type="Gene3D" id="3.40.190.290">
    <property type="match status" value="1"/>
</dbReference>
<accession>A0A1M4ZYR0</accession>
<evidence type="ECO:0000259" key="4">
    <source>
        <dbReference type="Pfam" id="PF03466"/>
    </source>
</evidence>
<dbReference type="InterPro" id="IPR005119">
    <property type="entry name" value="LysR_subst-bd"/>
</dbReference>
<dbReference type="Proteomes" id="UP000184346">
    <property type="component" value="Unassembled WGS sequence"/>
</dbReference>
<dbReference type="GO" id="GO:0003677">
    <property type="term" value="F:DNA binding"/>
    <property type="evidence" value="ECO:0007669"/>
    <property type="project" value="UniProtKB-KW"/>
</dbReference>
<dbReference type="InterPro" id="IPR050176">
    <property type="entry name" value="LTTR"/>
</dbReference>
<protein>
    <submittedName>
        <fullName evidence="5">LysR substrate binding domain-containing protein</fullName>
    </submittedName>
</protein>
<dbReference type="AlphaFoldDB" id="A0A1M4ZYR0"/>
<evidence type="ECO:0000256" key="1">
    <source>
        <dbReference type="ARBA" id="ARBA00023015"/>
    </source>
</evidence>
<feature type="domain" description="LysR substrate-binding" evidence="4">
    <location>
        <begin position="2"/>
        <end position="171"/>
    </location>
</feature>
<proteinExistence type="predicted"/>
<sequence length="184" mass="20329">MLRQSYPDITLEVAVSNQLFSLAKREADVAIRPSLAPPETLVGRRIGTIAQAIYTRRNELSPNATSTEGTSAHDWIGPDERLAYRALETWMTDQGHDARCHYRVDTLLGMQAAVRDGIGRAALPCYLGDADETLTRVGEPIPKLATDLWLLTHPDLRRVARIRALLDFVANKVNAKGARLLGDT</sequence>
<evidence type="ECO:0000313" key="5">
    <source>
        <dbReference type="EMBL" id="SHF23148.1"/>
    </source>
</evidence>
<keyword evidence="6" id="KW-1185">Reference proteome</keyword>
<dbReference type="PANTHER" id="PTHR30579:SF3">
    <property type="entry name" value="TRANSCRIPTIONAL REGULATORY PROTEIN"/>
    <property type="match status" value="1"/>
</dbReference>
<organism evidence="5 6">
    <name type="scientific">Modicisalibacter ilicicola DSM 19980</name>
    <dbReference type="NCBI Taxonomy" id="1121942"/>
    <lineage>
        <taxon>Bacteria</taxon>
        <taxon>Pseudomonadati</taxon>
        <taxon>Pseudomonadota</taxon>
        <taxon>Gammaproteobacteria</taxon>
        <taxon>Oceanospirillales</taxon>
        <taxon>Halomonadaceae</taxon>
        <taxon>Modicisalibacter</taxon>
    </lineage>
</organism>
<dbReference type="PANTHER" id="PTHR30579">
    <property type="entry name" value="TRANSCRIPTIONAL REGULATOR"/>
    <property type="match status" value="1"/>
</dbReference>
<evidence type="ECO:0000256" key="2">
    <source>
        <dbReference type="ARBA" id="ARBA00023125"/>
    </source>
</evidence>
<reference evidence="5 6" key="1">
    <citation type="submission" date="2016-11" db="EMBL/GenBank/DDBJ databases">
        <authorList>
            <person name="Jaros S."/>
            <person name="Januszkiewicz K."/>
            <person name="Wedrychowicz H."/>
        </authorList>
    </citation>
    <scope>NUCLEOTIDE SEQUENCE [LARGE SCALE GENOMIC DNA]</scope>
    <source>
        <strain evidence="5 6">DSM 19980</strain>
    </source>
</reference>
<dbReference type="SUPFAM" id="SSF53850">
    <property type="entry name" value="Periplasmic binding protein-like II"/>
    <property type="match status" value="1"/>
</dbReference>
<dbReference type="EMBL" id="FQUJ01000008">
    <property type="protein sequence ID" value="SHF23148.1"/>
    <property type="molecule type" value="Genomic_DNA"/>
</dbReference>
<gene>
    <name evidence="5" type="ORF">SAMN02745148_02112</name>
</gene>